<evidence type="ECO:0000256" key="1">
    <source>
        <dbReference type="ARBA" id="ARBA00023004"/>
    </source>
</evidence>
<dbReference type="InterPro" id="IPR050612">
    <property type="entry name" value="Prok_Mopterin_Oxidored"/>
</dbReference>
<proteinExistence type="predicted"/>
<dbReference type="EMBL" id="DSOL01000288">
    <property type="protein sequence ID" value="HEN28986.1"/>
    <property type="molecule type" value="Genomic_DNA"/>
</dbReference>
<dbReference type="AlphaFoldDB" id="A0A7C2K2S4"/>
<comment type="caution">
    <text evidence="4">The sequence shown here is derived from an EMBL/GenBank/DDBJ whole genome shotgun (WGS) entry which is preliminary data.</text>
</comment>
<evidence type="ECO:0000313" key="4">
    <source>
        <dbReference type="EMBL" id="HEN28986.1"/>
    </source>
</evidence>
<dbReference type="GO" id="GO:0016491">
    <property type="term" value="F:oxidoreductase activity"/>
    <property type="evidence" value="ECO:0007669"/>
    <property type="project" value="InterPro"/>
</dbReference>
<dbReference type="PANTHER" id="PTHR43742:SF6">
    <property type="entry name" value="OXIDOREDUCTASE YYAE-RELATED"/>
    <property type="match status" value="1"/>
</dbReference>
<dbReference type="PANTHER" id="PTHR43742">
    <property type="entry name" value="TRIMETHYLAMINE-N-OXIDE REDUCTASE"/>
    <property type="match status" value="1"/>
</dbReference>
<keyword evidence="1" id="KW-0408">Iron</keyword>
<protein>
    <recommendedName>
        <fullName evidence="3">Molybdopterin oxidoreductase domain-containing protein</fullName>
    </recommendedName>
</protein>
<keyword evidence="2" id="KW-0479">Metal-binding</keyword>
<feature type="domain" description="Molybdopterin oxidoreductase" evidence="3">
    <location>
        <begin position="2"/>
        <end position="68"/>
    </location>
</feature>
<dbReference type="InterPro" id="IPR006656">
    <property type="entry name" value="Mopterin_OxRdtase"/>
</dbReference>
<organism evidence="4">
    <name type="scientific">candidate division WOR-3 bacterium</name>
    <dbReference type="NCBI Taxonomy" id="2052148"/>
    <lineage>
        <taxon>Bacteria</taxon>
        <taxon>Bacteria division WOR-3</taxon>
    </lineage>
</organism>
<gene>
    <name evidence="4" type="ORF">ENQ77_10155</name>
</gene>
<dbReference type="Gene3D" id="3.40.228.10">
    <property type="entry name" value="Dimethylsulfoxide Reductase, domain 2"/>
    <property type="match status" value="1"/>
</dbReference>
<evidence type="ECO:0000259" key="3">
    <source>
        <dbReference type="Pfam" id="PF00384"/>
    </source>
</evidence>
<sequence>MLIGLDPANSKPHIWHSIREGKKQGFKLIVIDPRKTETAELVDILLQLSPGTDTALLLSMINVIIKENYMIRNL</sequence>
<dbReference type="GO" id="GO:0051536">
    <property type="term" value="F:iron-sulfur cluster binding"/>
    <property type="evidence" value="ECO:0007669"/>
    <property type="project" value="UniProtKB-KW"/>
</dbReference>
<reference evidence="4" key="1">
    <citation type="journal article" date="2020" name="mSystems">
        <title>Genome- and Community-Level Interaction Insights into Carbon Utilization and Element Cycling Functions of Hydrothermarchaeota in Hydrothermal Sediment.</title>
        <authorList>
            <person name="Zhou Z."/>
            <person name="Liu Y."/>
            <person name="Xu W."/>
            <person name="Pan J."/>
            <person name="Luo Z.H."/>
            <person name="Li M."/>
        </authorList>
    </citation>
    <scope>NUCLEOTIDE SEQUENCE [LARGE SCALE GENOMIC DNA]</scope>
    <source>
        <strain evidence="4">SpSt-34</strain>
    </source>
</reference>
<name>A0A7C2K2S4_UNCW3</name>
<keyword evidence="2" id="KW-0411">Iron-sulfur</keyword>
<dbReference type="Pfam" id="PF00384">
    <property type="entry name" value="Molybdopterin"/>
    <property type="match status" value="1"/>
</dbReference>
<dbReference type="SUPFAM" id="SSF53706">
    <property type="entry name" value="Formate dehydrogenase/DMSO reductase, domains 1-3"/>
    <property type="match status" value="1"/>
</dbReference>
<evidence type="ECO:0000256" key="2">
    <source>
        <dbReference type="ARBA" id="ARBA00023014"/>
    </source>
</evidence>
<accession>A0A7C2K2S4</accession>